<name>A0ABN9JDZ7_9RALS</name>
<dbReference type="Proteomes" id="UP001189813">
    <property type="component" value="Unassembled WGS sequence"/>
</dbReference>
<evidence type="ECO:0000313" key="1">
    <source>
        <dbReference type="EMBL" id="CAJ0808718.1"/>
    </source>
</evidence>
<organism evidence="1 2">
    <name type="scientific">Ralstonia psammae</name>
    <dbReference type="NCBI Taxonomy" id="3058598"/>
    <lineage>
        <taxon>Bacteria</taxon>
        <taxon>Pseudomonadati</taxon>
        <taxon>Pseudomonadota</taxon>
        <taxon>Betaproteobacteria</taxon>
        <taxon>Burkholderiales</taxon>
        <taxon>Burkholderiaceae</taxon>
        <taxon>Ralstonia</taxon>
    </lineage>
</organism>
<comment type="caution">
    <text evidence="1">The sequence shown here is derived from an EMBL/GenBank/DDBJ whole genome shotgun (WGS) entry which is preliminary data.</text>
</comment>
<keyword evidence="2" id="KW-1185">Reference proteome</keyword>
<protein>
    <submittedName>
        <fullName evidence="1">Uncharacterized protein</fullName>
    </submittedName>
</protein>
<proteinExistence type="predicted"/>
<accession>A0ABN9JDZ7</accession>
<evidence type="ECO:0000313" key="2">
    <source>
        <dbReference type="Proteomes" id="UP001189813"/>
    </source>
</evidence>
<dbReference type="RefSeq" id="WP_316669277.1">
    <property type="nucleotide sequence ID" value="NZ_CATZBU010000021.1"/>
</dbReference>
<dbReference type="EMBL" id="CATZBU010000021">
    <property type="protein sequence ID" value="CAJ0808718.1"/>
    <property type="molecule type" value="Genomic_DNA"/>
</dbReference>
<reference evidence="1 2" key="1">
    <citation type="submission" date="2023-07" db="EMBL/GenBank/DDBJ databases">
        <authorList>
            <person name="Peeters C."/>
        </authorList>
    </citation>
    <scope>NUCLEOTIDE SEQUENCE [LARGE SCALE GENOMIC DNA]</scope>
    <source>
        <strain evidence="1 2">LMG 19083</strain>
    </source>
</reference>
<sequence length="454" mass="48156">MQSELQAIYDGWANLTTAQLGSALPRQLDIDEIPALPLAKALDMPPQAGFARGDLGIKLGRLRVAPSGEQPLRIELAGVEPDRGTVELRVSGLRLSGTQEVQGTQIWESGIDGAGTGLRHGVRMRGGADDDNDPHPTWIATANKQREALQNVAGGNGAALLSTYSTHRAAFTDAFTSQYTMSFQNGWAAGPISDMAQDTNDSVNNNGVINSSSKTYGTTTYNGNAQTQQLALAIALTTLAALDNPNNPKDPNNPHNLAAASVATFASSIMQNTNVGQLTDVPEHNSDQVFAIVAKGKPAPAVSVEDVHTLLNGNPIGGRDAEGNAWTMVLSEDERAFVRRMQAEHAEHIARLNAIHPVPLAQGGLRATLDCFVALRFAHEGGLRLLDGRVELDGFDLDFDDSGWDAALGTGLAHLAREALGQARFIKSLLHDRVADTLERALVPALAGVLLGAR</sequence>
<gene>
    <name evidence="1" type="ORF">LMG19083_04759</name>
</gene>